<keyword evidence="3" id="KW-1185">Reference proteome</keyword>
<dbReference type="Proteomes" id="UP000596742">
    <property type="component" value="Unassembled WGS sequence"/>
</dbReference>
<name>A0A8B6H9P8_MYTGA</name>
<evidence type="ECO:0000313" key="2">
    <source>
        <dbReference type="EMBL" id="VDI75415.1"/>
    </source>
</evidence>
<evidence type="ECO:0000259" key="1">
    <source>
        <dbReference type="Pfam" id="PF00078"/>
    </source>
</evidence>
<dbReference type="AlphaFoldDB" id="A0A8B6H9P8"/>
<evidence type="ECO:0000313" key="3">
    <source>
        <dbReference type="Proteomes" id="UP000596742"/>
    </source>
</evidence>
<dbReference type="InterPro" id="IPR000477">
    <property type="entry name" value="RT_dom"/>
</dbReference>
<comment type="caution">
    <text evidence="2">The sequence shown here is derived from an EMBL/GenBank/DDBJ whole genome shotgun (WGS) entry which is preliminary data.</text>
</comment>
<reference evidence="2" key="1">
    <citation type="submission" date="2018-11" db="EMBL/GenBank/DDBJ databases">
        <authorList>
            <person name="Alioto T."/>
            <person name="Alioto T."/>
        </authorList>
    </citation>
    <scope>NUCLEOTIDE SEQUENCE</scope>
</reference>
<dbReference type="OrthoDB" id="6198803at2759"/>
<dbReference type="Pfam" id="PF00078">
    <property type="entry name" value="RVT_1"/>
    <property type="match status" value="1"/>
</dbReference>
<proteinExistence type="predicted"/>
<gene>
    <name evidence="2" type="ORF">MGAL_10B017551</name>
</gene>
<organism evidence="2 3">
    <name type="scientific">Mytilus galloprovincialis</name>
    <name type="common">Mediterranean mussel</name>
    <dbReference type="NCBI Taxonomy" id="29158"/>
    <lineage>
        <taxon>Eukaryota</taxon>
        <taxon>Metazoa</taxon>
        <taxon>Spiralia</taxon>
        <taxon>Lophotrochozoa</taxon>
        <taxon>Mollusca</taxon>
        <taxon>Bivalvia</taxon>
        <taxon>Autobranchia</taxon>
        <taxon>Pteriomorphia</taxon>
        <taxon>Mytilida</taxon>
        <taxon>Mytiloidea</taxon>
        <taxon>Mytilidae</taxon>
        <taxon>Mytilinae</taxon>
        <taxon>Mytilus</taxon>
    </lineage>
</organism>
<accession>A0A8B6H9P8</accession>
<sequence>MTSVNWDSELADPFSILQGVRQGGILSTDLYKVYVNSLLNQIEKSGIGAHIGTIACAAPTCADDVSRLANTPEELQILLDTVENYSKQENYKLQPTKCAVISMNNKDKDCQQFRLGNNILPQPETCVHLGITHNKSRNNTLSTHMQSNIEKARRRLYSLMGAGLHGKKWLTPSCMYTSTTSICTFYPVIWFRNSSIQKRAKGIRNILQENSETNSIKTKYNARSSNIHPGRNKSFRKIHYIGVNKYSIGVLHPALTSVTTSTRDVARLPMKLKLLTGTYQLQSTRAAFNQNQADPTCQLCHVESETLEHVLIRRNALSPIRKAFLLGYDNLLKMSVCTKCSTNNTIVDTLCILKPSAVFCGCGCKCNCTHKLNLLEHRSRRMCFPCT</sequence>
<dbReference type="EMBL" id="UYJE01009659">
    <property type="protein sequence ID" value="VDI75415.1"/>
    <property type="molecule type" value="Genomic_DNA"/>
</dbReference>
<feature type="domain" description="Reverse transcriptase" evidence="1">
    <location>
        <begin position="13"/>
        <end position="130"/>
    </location>
</feature>
<protein>
    <recommendedName>
        <fullName evidence="1">Reverse transcriptase domain-containing protein</fullName>
    </recommendedName>
</protein>